<keyword evidence="4 8" id="KW-1133">Transmembrane helix</keyword>
<dbReference type="InterPro" id="IPR000425">
    <property type="entry name" value="MIP"/>
</dbReference>
<dbReference type="GO" id="GO:0015250">
    <property type="term" value="F:water channel activity"/>
    <property type="evidence" value="ECO:0007669"/>
    <property type="project" value="TreeGrafter"/>
</dbReference>
<evidence type="ECO:0000313" key="10">
    <source>
        <dbReference type="Proteomes" id="UP000237347"/>
    </source>
</evidence>
<dbReference type="AlphaFoldDB" id="A0AAW0LHA2"/>
<feature type="transmembrane region" description="Helical" evidence="8">
    <location>
        <begin position="140"/>
        <end position="160"/>
    </location>
</feature>
<dbReference type="InterPro" id="IPR022357">
    <property type="entry name" value="MIP_CS"/>
</dbReference>
<evidence type="ECO:0000256" key="6">
    <source>
        <dbReference type="ARBA" id="ARBA00038477"/>
    </source>
</evidence>
<keyword evidence="2 7" id="KW-0813">Transport</keyword>
<evidence type="ECO:0000256" key="2">
    <source>
        <dbReference type="ARBA" id="ARBA00022448"/>
    </source>
</evidence>
<dbReference type="Gramene" id="rna-CFP56_27444">
    <property type="protein sequence ID" value="cds-POE96778.1"/>
    <property type="gene ID" value="gene-CFP56_27444"/>
</dbReference>
<evidence type="ECO:0000256" key="8">
    <source>
        <dbReference type="SAM" id="Phobius"/>
    </source>
</evidence>
<feature type="transmembrane region" description="Helical" evidence="8">
    <location>
        <begin position="180"/>
        <end position="200"/>
    </location>
</feature>
<dbReference type="CDD" id="cd00333">
    <property type="entry name" value="MIP"/>
    <property type="match status" value="1"/>
</dbReference>
<dbReference type="PROSITE" id="PS00221">
    <property type="entry name" value="MIP"/>
    <property type="match status" value="1"/>
</dbReference>
<dbReference type="Proteomes" id="UP000237347">
    <property type="component" value="Unassembled WGS sequence"/>
</dbReference>
<dbReference type="PANTHER" id="PTHR45665">
    <property type="entry name" value="AQUAPORIN-8"/>
    <property type="match status" value="1"/>
</dbReference>
<comment type="subcellular location">
    <subcellularLocation>
        <location evidence="1">Membrane</location>
        <topology evidence="1">Multi-pass membrane protein</topology>
    </subcellularLocation>
</comment>
<evidence type="ECO:0000256" key="4">
    <source>
        <dbReference type="ARBA" id="ARBA00022989"/>
    </source>
</evidence>
<dbReference type="GO" id="GO:0016020">
    <property type="term" value="C:membrane"/>
    <property type="evidence" value="ECO:0007669"/>
    <property type="project" value="UniProtKB-SubCell"/>
</dbReference>
<gene>
    <name evidence="9" type="primary">TIP4-1_1</name>
    <name evidence="9" type="ORF">CFP56_001365</name>
</gene>
<evidence type="ECO:0000256" key="5">
    <source>
        <dbReference type="ARBA" id="ARBA00023136"/>
    </source>
</evidence>
<evidence type="ECO:0000256" key="1">
    <source>
        <dbReference type="ARBA" id="ARBA00004141"/>
    </source>
</evidence>
<dbReference type="InterPro" id="IPR034294">
    <property type="entry name" value="Aquaporin_transptr"/>
</dbReference>
<keyword evidence="5 8" id="KW-0472">Membrane</keyword>
<dbReference type="PANTHER" id="PTHR45665:SF26">
    <property type="entry name" value="AQUAPORIN TIP4-1"/>
    <property type="match status" value="1"/>
</dbReference>
<sequence>MNIKLCQCTSKAKPKLIAFSLELWGSLIPNFLTERVFDLQEIMAKIALGTRREATQPDCIQALVVEFITTFLFVFAGVASAMTADKLAGGSLVGLFAVAIAHALVVAVMISAGHISGGHLNPAVTLGLLAGGHITVFRSILYWIDQLLASAAACFLLQYLTGGLSTPVHTLASGVGYLQGVIWEVVLTFSLLFTVYATIVEPKKGANGLGPILTGFVVGANILAGGAFSGASMNPARSFGPALVSWDWTDHWVYWVGPLIGGGLAGFIYENFFIIRSHVPIPTEEEGY</sequence>
<proteinExistence type="inferred from homology"/>
<feature type="transmembrane region" description="Helical" evidence="8">
    <location>
        <begin position="60"/>
        <end position="82"/>
    </location>
</feature>
<comment type="caution">
    <text evidence="9">The sequence shown here is derived from an EMBL/GenBank/DDBJ whole genome shotgun (WGS) entry which is preliminary data.</text>
</comment>
<dbReference type="SUPFAM" id="SSF81338">
    <property type="entry name" value="Aquaporin-like"/>
    <property type="match status" value="1"/>
</dbReference>
<accession>A0AAW0LHA2</accession>
<keyword evidence="3 7" id="KW-0812">Transmembrane</keyword>
<dbReference type="Gene3D" id="1.20.1080.10">
    <property type="entry name" value="Glycerol uptake facilitator protein"/>
    <property type="match status" value="1"/>
</dbReference>
<protein>
    <submittedName>
        <fullName evidence="9">Aquaporin tip4-1</fullName>
    </submittedName>
</protein>
<name>A0AAW0LHA2_QUESU</name>
<evidence type="ECO:0000256" key="7">
    <source>
        <dbReference type="RuleBase" id="RU000477"/>
    </source>
</evidence>
<reference evidence="9 10" key="1">
    <citation type="journal article" date="2018" name="Sci. Data">
        <title>The draft genome sequence of cork oak.</title>
        <authorList>
            <person name="Ramos A.M."/>
            <person name="Usie A."/>
            <person name="Barbosa P."/>
            <person name="Barros P.M."/>
            <person name="Capote T."/>
            <person name="Chaves I."/>
            <person name="Simoes F."/>
            <person name="Abreu I."/>
            <person name="Carrasquinho I."/>
            <person name="Faro C."/>
            <person name="Guimaraes J.B."/>
            <person name="Mendonca D."/>
            <person name="Nobrega F."/>
            <person name="Rodrigues L."/>
            <person name="Saibo N.J.M."/>
            <person name="Varela M.C."/>
            <person name="Egas C."/>
            <person name="Matos J."/>
            <person name="Miguel C.M."/>
            <person name="Oliveira M.M."/>
            <person name="Ricardo C.P."/>
            <person name="Goncalves S."/>
        </authorList>
    </citation>
    <scope>NUCLEOTIDE SEQUENCE [LARGE SCALE GENOMIC DNA]</scope>
    <source>
        <strain evidence="10">cv. HL8</strain>
    </source>
</reference>
<organism evidence="9 10">
    <name type="scientific">Quercus suber</name>
    <name type="common">Cork oak</name>
    <dbReference type="NCBI Taxonomy" id="58331"/>
    <lineage>
        <taxon>Eukaryota</taxon>
        <taxon>Viridiplantae</taxon>
        <taxon>Streptophyta</taxon>
        <taxon>Embryophyta</taxon>
        <taxon>Tracheophyta</taxon>
        <taxon>Spermatophyta</taxon>
        <taxon>Magnoliopsida</taxon>
        <taxon>eudicotyledons</taxon>
        <taxon>Gunneridae</taxon>
        <taxon>Pentapetalae</taxon>
        <taxon>rosids</taxon>
        <taxon>fabids</taxon>
        <taxon>Fagales</taxon>
        <taxon>Fagaceae</taxon>
        <taxon>Quercus</taxon>
    </lineage>
</organism>
<comment type="similarity">
    <text evidence="6">Belongs to the MIP/aquaporin (TC 1.A.8) family. TIP (TC 1.A.8.10) subfamily.</text>
</comment>
<feature type="transmembrane region" description="Helical" evidence="8">
    <location>
        <begin position="212"/>
        <end position="232"/>
    </location>
</feature>
<dbReference type="EMBL" id="PKMF04000103">
    <property type="protein sequence ID" value="KAK7850271.1"/>
    <property type="molecule type" value="Genomic_DNA"/>
</dbReference>
<dbReference type="Pfam" id="PF00230">
    <property type="entry name" value="MIP"/>
    <property type="match status" value="1"/>
</dbReference>
<dbReference type="PRINTS" id="PR00783">
    <property type="entry name" value="MINTRINSICP"/>
</dbReference>
<feature type="transmembrane region" description="Helical" evidence="8">
    <location>
        <begin position="88"/>
        <end position="110"/>
    </location>
</feature>
<dbReference type="FunFam" id="1.20.1080.10:FF:000002">
    <property type="entry name" value="Probable aquaporin TIP1-1"/>
    <property type="match status" value="1"/>
</dbReference>
<evidence type="ECO:0000313" key="9">
    <source>
        <dbReference type="EMBL" id="KAK7850271.1"/>
    </source>
</evidence>
<feature type="transmembrane region" description="Helical" evidence="8">
    <location>
        <begin position="252"/>
        <end position="269"/>
    </location>
</feature>
<dbReference type="InterPro" id="IPR023271">
    <property type="entry name" value="Aquaporin-like"/>
</dbReference>
<keyword evidence="10" id="KW-1185">Reference proteome</keyword>
<evidence type="ECO:0000256" key="3">
    <source>
        <dbReference type="ARBA" id="ARBA00022692"/>
    </source>
</evidence>